<evidence type="ECO:0000313" key="2">
    <source>
        <dbReference type="Proteomes" id="UP001595547"/>
    </source>
</evidence>
<organism evidence="1 2">
    <name type="scientific">Cypionkella sinensis</name>
    <dbReference type="NCBI Taxonomy" id="1756043"/>
    <lineage>
        <taxon>Bacteria</taxon>
        <taxon>Pseudomonadati</taxon>
        <taxon>Pseudomonadota</taxon>
        <taxon>Alphaproteobacteria</taxon>
        <taxon>Rhodobacterales</taxon>
        <taxon>Paracoccaceae</taxon>
        <taxon>Cypionkella</taxon>
    </lineage>
</organism>
<dbReference type="Pfam" id="PF12860">
    <property type="entry name" value="PAS_7"/>
    <property type="match status" value="2"/>
</dbReference>
<dbReference type="EMBL" id="JBHRTO010000001">
    <property type="protein sequence ID" value="MFC3182239.1"/>
    <property type="molecule type" value="Genomic_DNA"/>
</dbReference>
<sequence>MFGDFATETLFLFDGEVMIDSTATARALLASSPIKGPAWGQLMAFLSARFENLEAQLQRVPHDGVVELTTKQGAKPLILRAEHVGGLTRFTLIDASKDGHTAAVDALAQRAMLDELTLLRDTVATAPMLLWRENAAGDVVWANGPYLLQACAFQDEGKELGWPLPRLFNRVAAKSGKDQRQSLSVLGQPTLWFDISSKPEGDGDLMFAIPADAAVQAEGALRDFMQTLTKTFAQLPIGLAIFDRQRKLQLFNPALMDLTHLPPDFLSLRPSLLAVLDAMRDRKMLPEPKDYRDWRRQIVDIEKAAASGLYEETWSLPDGQTYRVTGRPHPNGALALLIEDISSEMLRTRRYRADLELGQSVIDHMDEAIAVFSQSGQLVMSNNSYAALWGHDPADTLGDTTVRMLSAHWRMQSAPSAIWAEVEEYVATVGDRDSWRGEVRLLDGRMIGCRFAPLAGGSTLASFRSLTPAEQGQTRLAEGAGLRRA</sequence>
<keyword evidence="2" id="KW-1185">Reference proteome</keyword>
<gene>
    <name evidence="1" type="ORF">ACFOGH_14645</name>
</gene>
<protein>
    <submittedName>
        <fullName evidence="1">PAS-domain containing protein</fullName>
    </submittedName>
</protein>
<dbReference type="RefSeq" id="WP_380073821.1">
    <property type="nucleotide sequence ID" value="NZ_JBHRTO010000001.1"/>
</dbReference>
<reference evidence="2" key="1">
    <citation type="journal article" date="2019" name="Int. J. Syst. Evol. Microbiol.">
        <title>The Global Catalogue of Microorganisms (GCM) 10K type strain sequencing project: providing services to taxonomists for standard genome sequencing and annotation.</title>
        <authorList>
            <consortium name="The Broad Institute Genomics Platform"/>
            <consortium name="The Broad Institute Genome Sequencing Center for Infectious Disease"/>
            <person name="Wu L."/>
            <person name="Ma J."/>
        </authorList>
    </citation>
    <scope>NUCLEOTIDE SEQUENCE [LARGE SCALE GENOMIC DNA]</scope>
    <source>
        <strain evidence="2">KCTC 52039</strain>
    </source>
</reference>
<evidence type="ECO:0000313" key="1">
    <source>
        <dbReference type="EMBL" id="MFC3182239.1"/>
    </source>
</evidence>
<dbReference type="InterPro" id="IPR035965">
    <property type="entry name" value="PAS-like_dom_sf"/>
</dbReference>
<dbReference type="Gene3D" id="3.30.450.20">
    <property type="entry name" value="PAS domain"/>
    <property type="match status" value="1"/>
</dbReference>
<comment type="caution">
    <text evidence="1">The sequence shown here is derived from an EMBL/GenBank/DDBJ whole genome shotgun (WGS) entry which is preliminary data.</text>
</comment>
<accession>A0ABV7J0E4</accession>
<dbReference type="Proteomes" id="UP001595547">
    <property type="component" value="Unassembled WGS sequence"/>
</dbReference>
<proteinExistence type="predicted"/>
<name>A0ABV7J0E4_9RHOB</name>
<dbReference type="SUPFAM" id="SSF55785">
    <property type="entry name" value="PYP-like sensor domain (PAS domain)"/>
    <property type="match status" value="2"/>
</dbReference>